<dbReference type="PANTHER" id="PTHR42879:SF6">
    <property type="entry name" value="NADPH-DEPENDENT REDUCTASE BACG"/>
    <property type="match status" value="1"/>
</dbReference>
<dbReference type="InterPro" id="IPR002347">
    <property type="entry name" value="SDR_fam"/>
</dbReference>
<dbReference type="Pfam" id="PF13561">
    <property type="entry name" value="adh_short_C2"/>
    <property type="match status" value="1"/>
</dbReference>
<evidence type="ECO:0000256" key="1">
    <source>
        <dbReference type="ARBA" id="ARBA00006484"/>
    </source>
</evidence>
<dbReference type="SUPFAM" id="SSF51735">
    <property type="entry name" value="NAD(P)-binding Rossmann-fold domains"/>
    <property type="match status" value="1"/>
</dbReference>
<dbReference type="InterPro" id="IPR036291">
    <property type="entry name" value="NAD(P)-bd_dom_sf"/>
</dbReference>
<name>A0A383A1V1_9ZZZZ</name>
<reference evidence="2" key="1">
    <citation type="submission" date="2018-05" db="EMBL/GenBank/DDBJ databases">
        <authorList>
            <person name="Lanie J.A."/>
            <person name="Ng W.-L."/>
            <person name="Kazmierczak K.M."/>
            <person name="Andrzejewski T.M."/>
            <person name="Davidsen T.M."/>
            <person name="Wayne K.J."/>
            <person name="Tettelin H."/>
            <person name="Glass J.I."/>
            <person name="Rusch D."/>
            <person name="Podicherti R."/>
            <person name="Tsui H.-C.T."/>
            <person name="Winkler M.E."/>
        </authorList>
    </citation>
    <scope>NUCLEOTIDE SEQUENCE</scope>
</reference>
<proteinExistence type="inferred from homology"/>
<dbReference type="Gene3D" id="3.40.50.720">
    <property type="entry name" value="NAD(P)-binding Rossmann-like Domain"/>
    <property type="match status" value="1"/>
</dbReference>
<protein>
    <recommendedName>
        <fullName evidence="3">Short-chain dehydrogenase</fullName>
    </recommendedName>
</protein>
<evidence type="ECO:0008006" key="3">
    <source>
        <dbReference type="Google" id="ProtNLM"/>
    </source>
</evidence>
<dbReference type="InterPro" id="IPR050259">
    <property type="entry name" value="SDR"/>
</dbReference>
<accession>A0A383A1V1</accession>
<dbReference type="PANTHER" id="PTHR42879">
    <property type="entry name" value="3-OXOACYL-(ACYL-CARRIER-PROTEIN) REDUCTASE"/>
    <property type="match status" value="1"/>
</dbReference>
<sequence>GLGRATAERLADEGAKVVICARREDHLQHVAKDISARSGAEVIGIRADMSIASDIDELFNATLEHFGGVDILVNNAGKSSAAGLEEVEDEEWQADLNLKVMAAVRACRRVVPIMRERGGGSIINATIIGGKAPAAKSLPTTVSRAAGINLTKSLANEYAVDRIRVNTVCIGLLKSEQWVRRAGNKDPEELYRELSKQIPLGRVGEAEEYADLVTFLVSERAAYITGVAVNIDGGLSDAV</sequence>
<organism evidence="2">
    <name type="scientific">marine metagenome</name>
    <dbReference type="NCBI Taxonomy" id="408172"/>
    <lineage>
        <taxon>unclassified sequences</taxon>
        <taxon>metagenomes</taxon>
        <taxon>ecological metagenomes</taxon>
    </lineage>
</organism>
<dbReference type="AlphaFoldDB" id="A0A383A1V1"/>
<evidence type="ECO:0000313" key="2">
    <source>
        <dbReference type="EMBL" id="SVE01722.1"/>
    </source>
</evidence>
<dbReference type="PRINTS" id="PR00081">
    <property type="entry name" value="GDHRDH"/>
</dbReference>
<comment type="similarity">
    <text evidence="1">Belongs to the short-chain dehydrogenases/reductases (SDR) family.</text>
</comment>
<dbReference type="FunFam" id="3.40.50.720:FF:000084">
    <property type="entry name" value="Short-chain dehydrogenase reductase"/>
    <property type="match status" value="1"/>
</dbReference>
<dbReference type="PRINTS" id="PR00080">
    <property type="entry name" value="SDRFAMILY"/>
</dbReference>
<dbReference type="EMBL" id="UINC01188484">
    <property type="protein sequence ID" value="SVE01722.1"/>
    <property type="molecule type" value="Genomic_DNA"/>
</dbReference>
<gene>
    <name evidence="2" type="ORF">METZ01_LOCUS454576</name>
</gene>
<feature type="non-terminal residue" evidence="2">
    <location>
        <position position="1"/>
    </location>
</feature>